<gene>
    <name evidence="2" type="ORF">WJM97_03495</name>
</gene>
<evidence type="ECO:0000313" key="3">
    <source>
        <dbReference type="Proteomes" id="UP001483337"/>
    </source>
</evidence>
<proteinExistence type="predicted"/>
<accession>A0ABZ2UTN6</accession>
<sequence length="97" mass="10995">MAKQRKPTCVGFKLLIFTSVYFETIACEHLVGTVVKPEYLNDDKLGRVIDKLFIKELDIIFFIIALKAARKCGVSLSTSHLDSSCFGQIAVEYQEQY</sequence>
<name>A0ABZ2UTN6_9CYAN</name>
<protein>
    <submittedName>
        <fullName evidence="2">DUF4277 domain-containing protein</fullName>
    </submittedName>
</protein>
<dbReference type="InterPro" id="IPR025457">
    <property type="entry name" value="DUF4277"/>
</dbReference>
<keyword evidence="3" id="KW-1185">Reference proteome</keyword>
<dbReference type="Proteomes" id="UP001483337">
    <property type="component" value="Chromosome"/>
</dbReference>
<organism evidence="2 3">
    <name type="scientific">Okeanomitos corallinicola TIOX110</name>
    <dbReference type="NCBI Taxonomy" id="3133117"/>
    <lineage>
        <taxon>Bacteria</taxon>
        <taxon>Bacillati</taxon>
        <taxon>Cyanobacteriota</taxon>
        <taxon>Cyanophyceae</taxon>
        <taxon>Nostocales</taxon>
        <taxon>Aphanizomenonaceae</taxon>
        <taxon>Okeanomitos</taxon>
    </lineage>
</organism>
<dbReference type="EMBL" id="CP150886">
    <property type="protein sequence ID" value="WZB88757.1"/>
    <property type="molecule type" value="Genomic_DNA"/>
</dbReference>
<dbReference type="Pfam" id="PF14104">
    <property type="entry name" value="DUF4277"/>
    <property type="match status" value="1"/>
</dbReference>
<reference evidence="2 3" key="1">
    <citation type="submission" date="2024-04" db="EMBL/GenBank/DDBJ databases">
        <title>Okeanomitos corallinicola gen. &amp; sp. nov. (Nostocales, Cyanobacteria), a new toxic marine heterocyst-forming cyanobacterium from a coral reef.</title>
        <authorList>
            <person name="Li H."/>
            <person name="Li R."/>
            <person name="Kang J."/>
            <person name="Hii K.S."/>
            <person name="Mohamed H.F."/>
            <person name="Xu X."/>
            <person name="Luo Z."/>
        </authorList>
    </citation>
    <scope>NUCLEOTIDE SEQUENCE [LARGE SCALE GENOMIC DNA]</scope>
    <source>
        <strain evidence="2 3">TIOX110</strain>
    </source>
</reference>
<feature type="domain" description="DUF4277" evidence="1">
    <location>
        <begin position="15"/>
        <end position="65"/>
    </location>
</feature>
<evidence type="ECO:0000313" key="2">
    <source>
        <dbReference type="EMBL" id="WZB88757.1"/>
    </source>
</evidence>
<evidence type="ECO:0000259" key="1">
    <source>
        <dbReference type="Pfam" id="PF14104"/>
    </source>
</evidence>